<dbReference type="SUPFAM" id="SSF50891">
    <property type="entry name" value="Cyclophilin-like"/>
    <property type="match status" value="1"/>
</dbReference>
<comment type="caution">
    <text evidence="5">The sequence shown here is derived from an EMBL/GenBank/DDBJ whole genome shotgun (WGS) entry which is preliminary data.</text>
</comment>
<feature type="domain" description="Carboxyltransferase" evidence="4">
    <location>
        <begin position="2"/>
        <end position="201"/>
    </location>
</feature>
<dbReference type="Gene3D" id="2.40.100.10">
    <property type="entry name" value="Cyclophilin-like"/>
    <property type="match status" value="1"/>
</dbReference>
<dbReference type="InterPro" id="IPR029000">
    <property type="entry name" value="Cyclophilin-like_dom_sf"/>
</dbReference>
<dbReference type="EMBL" id="JABEQF010000006">
    <property type="protein sequence ID" value="MBB2190279.1"/>
    <property type="molecule type" value="Genomic_DNA"/>
</dbReference>
<dbReference type="NCBIfam" id="TIGR00370">
    <property type="entry name" value="5-oxoprolinase subunit PxpB"/>
    <property type="match status" value="1"/>
</dbReference>
<dbReference type="GO" id="GO:0017168">
    <property type="term" value="F:5-oxoprolinase (ATP-hydrolyzing) activity"/>
    <property type="evidence" value="ECO:0007669"/>
    <property type="project" value="UniProtKB-EC"/>
</dbReference>
<evidence type="ECO:0000313" key="5">
    <source>
        <dbReference type="EMBL" id="MBB2190279.1"/>
    </source>
</evidence>
<protein>
    <submittedName>
        <fullName evidence="5">5-oxoprolinase subunit PxpB</fullName>
        <ecNumber evidence="5">3.5.2.9</ecNumber>
    </submittedName>
</protein>
<dbReference type="PANTHER" id="PTHR34698:SF2">
    <property type="entry name" value="5-OXOPROLINASE SUBUNIT B"/>
    <property type="match status" value="1"/>
</dbReference>
<keyword evidence="2 5" id="KW-0378">Hydrolase</keyword>
<dbReference type="PANTHER" id="PTHR34698">
    <property type="entry name" value="5-OXOPROLINASE SUBUNIT B"/>
    <property type="match status" value="1"/>
</dbReference>
<sequence>MIRISMAGAGALLLDAANGAFSDATQQRIWATARLMGAQPSVIQAVPGVNNLLVTFDVNDIDPPVVERTLLETWDRTTPETTPSRDIEIPVTYGGDFGEDLALVSHFAGLSIDQTIALHTSGRYSVAAIGAMPGFAYLTGLDPRLAIPRRDTPRLKVEQGAVCIGGGHAGVMPCTSPSGWHILGRTDLALFDAFRSEPCLLRLGDTVRFVRVP</sequence>
<keyword evidence="6" id="KW-1185">Reference proteome</keyword>
<dbReference type="SMART" id="SM00796">
    <property type="entry name" value="AHS1"/>
    <property type="match status" value="1"/>
</dbReference>
<gene>
    <name evidence="5" type="primary">pxpB</name>
    <name evidence="5" type="ORF">HLH34_09920</name>
</gene>
<reference evidence="5 6" key="1">
    <citation type="submission" date="2020-04" db="EMBL/GenBank/DDBJ databases">
        <title>Description of novel Gluconacetobacter.</title>
        <authorList>
            <person name="Sombolestani A."/>
        </authorList>
    </citation>
    <scope>NUCLEOTIDE SEQUENCE [LARGE SCALE GENOMIC DNA]</scope>
    <source>
        <strain evidence="5 6">LMG 21311</strain>
    </source>
</reference>
<accession>A0A7W4JSV8</accession>
<name>A0A7W4JSV8_9PROT</name>
<keyword evidence="3" id="KW-0067">ATP-binding</keyword>
<dbReference type="EC" id="3.5.2.9" evidence="5"/>
<dbReference type="GO" id="GO:0005524">
    <property type="term" value="F:ATP binding"/>
    <property type="evidence" value="ECO:0007669"/>
    <property type="project" value="UniProtKB-KW"/>
</dbReference>
<evidence type="ECO:0000259" key="4">
    <source>
        <dbReference type="SMART" id="SM00796"/>
    </source>
</evidence>
<proteinExistence type="predicted"/>
<dbReference type="AlphaFoldDB" id="A0A7W4JSV8"/>
<dbReference type="InterPro" id="IPR003833">
    <property type="entry name" value="CT_C_D"/>
</dbReference>
<dbReference type="Gene3D" id="3.30.1360.40">
    <property type="match status" value="1"/>
</dbReference>
<organism evidence="5 6">
    <name type="scientific">Gluconacetobacter azotocaptans</name>
    <dbReference type="NCBI Taxonomy" id="142834"/>
    <lineage>
        <taxon>Bacteria</taxon>
        <taxon>Pseudomonadati</taxon>
        <taxon>Pseudomonadota</taxon>
        <taxon>Alphaproteobacteria</taxon>
        <taxon>Acetobacterales</taxon>
        <taxon>Acetobacteraceae</taxon>
        <taxon>Gluconacetobacter</taxon>
    </lineage>
</organism>
<dbReference type="Proteomes" id="UP000555756">
    <property type="component" value="Unassembled WGS sequence"/>
</dbReference>
<evidence type="ECO:0000256" key="1">
    <source>
        <dbReference type="ARBA" id="ARBA00022741"/>
    </source>
</evidence>
<dbReference type="InterPro" id="IPR010016">
    <property type="entry name" value="PxpB"/>
</dbReference>
<dbReference type="RefSeq" id="WP_183119422.1">
    <property type="nucleotide sequence ID" value="NZ_JABEQF010000006.1"/>
</dbReference>
<evidence type="ECO:0000313" key="6">
    <source>
        <dbReference type="Proteomes" id="UP000555756"/>
    </source>
</evidence>
<dbReference type="Pfam" id="PF02682">
    <property type="entry name" value="CT_C_D"/>
    <property type="match status" value="1"/>
</dbReference>
<dbReference type="SUPFAM" id="SSF160467">
    <property type="entry name" value="PH0987 N-terminal domain-like"/>
    <property type="match status" value="1"/>
</dbReference>
<keyword evidence="1" id="KW-0547">Nucleotide-binding</keyword>
<evidence type="ECO:0000256" key="2">
    <source>
        <dbReference type="ARBA" id="ARBA00022801"/>
    </source>
</evidence>
<evidence type="ECO:0000256" key="3">
    <source>
        <dbReference type="ARBA" id="ARBA00022840"/>
    </source>
</evidence>